<organism evidence="3 4">
    <name type="scientific">Propioniferax innocua</name>
    <dbReference type="NCBI Taxonomy" id="1753"/>
    <lineage>
        <taxon>Bacteria</taxon>
        <taxon>Bacillati</taxon>
        <taxon>Actinomycetota</taxon>
        <taxon>Actinomycetes</taxon>
        <taxon>Propionibacteriales</taxon>
        <taxon>Propionibacteriaceae</taxon>
        <taxon>Propioniferax</taxon>
    </lineage>
</organism>
<evidence type="ECO:0000313" key="3">
    <source>
        <dbReference type="EMBL" id="TQL56268.1"/>
    </source>
</evidence>
<name>A0A542Z7G0_9ACTN</name>
<feature type="compositionally biased region" description="Low complexity" evidence="1">
    <location>
        <begin position="225"/>
        <end position="240"/>
    </location>
</feature>
<dbReference type="EMBL" id="VFOR01000005">
    <property type="protein sequence ID" value="TQL56268.1"/>
    <property type="molecule type" value="Genomic_DNA"/>
</dbReference>
<dbReference type="Pfam" id="PF08044">
    <property type="entry name" value="DUF1707"/>
    <property type="match status" value="1"/>
</dbReference>
<reference evidence="3 4" key="1">
    <citation type="submission" date="2019-06" db="EMBL/GenBank/DDBJ databases">
        <title>Sequencing the genomes of 1000 actinobacteria strains.</title>
        <authorList>
            <person name="Klenk H.-P."/>
        </authorList>
    </citation>
    <scope>NUCLEOTIDE SEQUENCE [LARGE SCALE GENOMIC DNA]</scope>
    <source>
        <strain evidence="3 4">DSM 8251</strain>
    </source>
</reference>
<feature type="region of interest" description="Disordered" evidence="1">
    <location>
        <begin position="217"/>
        <end position="240"/>
    </location>
</feature>
<dbReference type="AlphaFoldDB" id="A0A542Z7G0"/>
<accession>A0A542Z7G0</accession>
<feature type="domain" description="DUF1707" evidence="2">
    <location>
        <begin position="6"/>
        <end position="57"/>
    </location>
</feature>
<dbReference type="Proteomes" id="UP000316196">
    <property type="component" value="Unassembled WGS sequence"/>
</dbReference>
<dbReference type="RefSeq" id="WP_142094578.1">
    <property type="nucleotide sequence ID" value="NZ_BAAAMD010000003.1"/>
</dbReference>
<sequence length="240" mass="25685">MLDPAMRASDSDRDAVSGVLRNAEADGRLDAAELADRLDALGRARTYSDLDDVVRDLTSTLPSEFLDPSPTDPEPARVGSVPEHLIGSPGFTPEDPLIFDAGWGTQRRVGGWTLPPFISVRGGAGTVFLDCCSAQTVSEVISVDVAGGMGDIKFVIPVGWGVDTLRVGRGMGTVSEKTAGHTPGMPTLAFFGHMTLGSLTIRTPNWFDRRRHRKIQKQNPMLTASSSPSELPSVSPNDLR</sequence>
<proteinExistence type="predicted"/>
<dbReference type="PANTHER" id="PTHR40763">
    <property type="entry name" value="MEMBRANE PROTEIN-RELATED"/>
    <property type="match status" value="1"/>
</dbReference>
<dbReference type="OrthoDB" id="4772576at2"/>
<keyword evidence="4" id="KW-1185">Reference proteome</keyword>
<comment type="caution">
    <text evidence="3">The sequence shown here is derived from an EMBL/GenBank/DDBJ whole genome shotgun (WGS) entry which is preliminary data.</text>
</comment>
<evidence type="ECO:0000256" key="1">
    <source>
        <dbReference type="SAM" id="MobiDB-lite"/>
    </source>
</evidence>
<protein>
    <submittedName>
        <fullName evidence="3">Uncharacterized protein DUF1707</fullName>
    </submittedName>
</protein>
<evidence type="ECO:0000259" key="2">
    <source>
        <dbReference type="Pfam" id="PF08044"/>
    </source>
</evidence>
<gene>
    <name evidence="3" type="ORF">FB460_2571</name>
</gene>
<dbReference type="InterPro" id="IPR012551">
    <property type="entry name" value="DUF1707_SHOCT-like"/>
</dbReference>
<evidence type="ECO:0000313" key="4">
    <source>
        <dbReference type="Proteomes" id="UP000316196"/>
    </source>
</evidence>
<dbReference type="PANTHER" id="PTHR40763:SF5">
    <property type="entry name" value="MEMBRANE PROTEIN"/>
    <property type="match status" value="1"/>
</dbReference>